<keyword evidence="5" id="KW-0460">Magnesium</keyword>
<dbReference type="GO" id="GO:0010945">
    <property type="term" value="F:coenzyme A diphosphatase activity"/>
    <property type="evidence" value="ECO:0007669"/>
    <property type="project" value="InterPro"/>
</dbReference>
<evidence type="ECO:0000256" key="6">
    <source>
        <dbReference type="ARBA" id="ARBA00023211"/>
    </source>
</evidence>
<evidence type="ECO:0000259" key="7">
    <source>
        <dbReference type="PROSITE" id="PS51462"/>
    </source>
</evidence>
<keyword evidence="9" id="KW-1185">Reference proteome</keyword>
<dbReference type="Pfam" id="PF00293">
    <property type="entry name" value="NUDIX"/>
    <property type="match status" value="1"/>
</dbReference>
<dbReference type="PANTHER" id="PTHR12992">
    <property type="entry name" value="NUDIX HYDROLASE"/>
    <property type="match status" value="1"/>
</dbReference>
<evidence type="ECO:0000256" key="1">
    <source>
        <dbReference type="ARBA" id="ARBA00001936"/>
    </source>
</evidence>
<evidence type="ECO:0000256" key="5">
    <source>
        <dbReference type="ARBA" id="ARBA00022842"/>
    </source>
</evidence>
<dbReference type="RefSeq" id="WP_271185712.1">
    <property type="nucleotide sequence ID" value="NZ_BSFE01000002.1"/>
</dbReference>
<dbReference type="InterPro" id="IPR000086">
    <property type="entry name" value="NUDIX_hydrolase_dom"/>
</dbReference>
<keyword evidence="4" id="KW-0378">Hydrolase</keyword>
<dbReference type="CDD" id="cd03426">
    <property type="entry name" value="NUDIX_CoAse_Nudt7"/>
    <property type="match status" value="1"/>
</dbReference>
<dbReference type="GO" id="GO:0046872">
    <property type="term" value="F:metal ion binding"/>
    <property type="evidence" value="ECO:0007669"/>
    <property type="project" value="UniProtKB-KW"/>
</dbReference>
<gene>
    <name evidence="8" type="ORF">GCM10017621_08350</name>
</gene>
<comment type="cofactor">
    <cofactor evidence="1">
        <name>Mn(2+)</name>
        <dbReference type="ChEBI" id="CHEBI:29035"/>
    </cofactor>
</comment>
<dbReference type="Proteomes" id="UP001143486">
    <property type="component" value="Unassembled WGS sequence"/>
</dbReference>
<protein>
    <submittedName>
        <fullName evidence="8">Coenzyme A pyrophosphatase</fullName>
    </submittedName>
</protein>
<dbReference type="EMBL" id="BSFE01000002">
    <property type="protein sequence ID" value="GLK51327.1"/>
    <property type="molecule type" value="Genomic_DNA"/>
</dbReference>
<evidence type="ECO:0000313" key="9">
    <source>
        <dbReference type="Proteomes" id="UP001143486"/>
    </source>
</evidence>
<evidence type="ECO:0000256" key="3">
    <source>
        <dbReference type="ARBA" id="ARBA00022723"/>
    </source>
</evidence>
<dbReference type="InterPro" id="IPR015797">
    <property type="entry name" value="NUDIX_hydrolase-like_dom_sf"/>
</dbReference>
<keyword evidence="3" id="KW-0479">Metal-binding</keyword>
<accession>A0A9W6MMM3</accession>
<reference evidence="8" key="1">
    <citation type="journal article" date="2014" name="Int. J. Syst. Evol. Microbiol.">
        <title>Complete genome sequence of Corynebacterium casei LMG S-19264T (=DSM 44701T), isolated from a smear-ripened cheese.</title>
        <authorList>
            <consortium name="US DOE Joint Genome Institute (JGI-PGF)"/>
            <person name="Walter F."/>
            <person name="Albersmeier A."/>
            <person name="Kalinowski J."/>
            <person name="Ruckert C."/>
        </authorList>
    </citation>
    <scope>NUCLEOTIDE SEQUENCE</scope>
    <source>
        <strain evidence="8">VKM B-1513</strain>
    </source>
</reference>
<reference evidence="8" key="2">
    <citation type="submission" date="2023-01" db="EMBL/GenBank/DDBJ databases">
        <authorList>
            <person name="Sun Q."/>
            <person name="Evtushenko L."/>
        </authorList>
    </citation>
    <scope>NUCLEOTIDE SEQUENCE</scope>
    <source>
        <strain evidence="8">VKM B-1513</strain>
    </source>
</reference>
<dbReference type="Gene3D" id="3.90.79.10">
    <property type="entry name" value="Nucleoside Triphosphate Pyrophosphohydrolase"/>
    <property type="match status" value="1"/>
</dbReference>
<proteinExistence type="predicted"/>
<dbReference type="SUPFAM" id="SSF55811">
    <property type="entry name" value="Nudix"/>
    <property type="match status" value="1"/>
</dbReference>
<dbReference type="PANTHER" id="PTHR12992:SF11">
    <property type="entry name" value="MITOCHONDRIAL COENZYME A DIPHOSPHATASE NUDT8"/>
    <property type="match status" value="1"/>
</dbReference>
<dbReference type="NCBIfam" id="NF007980">
    <property type="entry name" value="PRK10707.1"/>
    <property type="match status" value="1"/>
</dbReference>
<evidence type="ECO:0000313" key="8">
    <source>
        <dbReference type="EMBL" id="GLK51327.1"/>
    </source>
</evidence>
<evidence type="ECO:0000256" key="2">
    <source>
        <dbReference type="ARBA" id="ARBA00001946"/>
    </source>
</evidence>
<comment type="cofactor">
    <cofactor evidence="2">
        <name>Mg(2+)</name>
        <dbReference type="ChEBI" id="CHEBI:18420"/>
    </cofactor>
</comment>
<feature type="domain" description="Nudix hydrolase" evidence="7">
    <location>
        <begin position="46"/>
        <end position="177"/>
    </location>
</feature>
<organism evidence="8 9">
    <name type="scientific">Maricaulis virginensis</name>
    <dbReference type="NCBI Taxonomy" id="144022"/>
    <lineage>
        <taxon>Bacteria</taxon>
        <taxon>Pseudomonadati</taxon>
        <taxon>Pseudomonadota</taxon>
        <taxon>Alphaproteobacteria</taxon>
        <taxon>Maricaulales</taxon>
        <taxon>Maricaulaceae</taxon>
        <taxon>Maricaulis</taxon>
    </lineage>
</organism>
<dbReference type="InterPro" id="IPR045121">
    <property type="entry name" value="CoAse"/>
</dbReference>
<name>A0A9W6MMM3_9PROT</name>
<sequence length="208" mass="22724">MESADRLLALLRDRLDPVDAPATPPRFGDGDLNGGLPLRETATTALRNAAVLAPLIVHDGPPRLLLTERAAHLAKHAGQVAFPGGSVDPTGETPAQAAVRELEEEVGIGAGHVELIGRFDGYETVTGFHVTPFVGVLKPGYVLRPDPGEVADVFEAPFDFLMDPVNHQRHSREWQGHRRHFYAMPWEGRYIWGATAGMLKSLHDRLYG</sequence>
<dbReference type="PROSITE" id="PS51462">
    <property type="entry name" value="NUDIX"/>
    <property type="match status" value="1"/>
</dbReference>
<evidence type="ECO:0000256" key="4">
    <source>
        <dbReference type="ARBA" id="ARBA00022801"/>
    </source>
</evidence>
<dbReference type="AlphaFoldDB" id="A0A9W6MMM3"/>
<comment type="caution">
    <text evidence="8">The sequence shown here is derived from an EMBL/GenBank/DDBJ whole genome shotgun (WGS) entry which is preliminary data.</text>
</comment>
<keyword evidence="6" id="KW-0464">Manganese</keyword>